<name>A0A2J6WPI9_9BACT</name>
<evidence type="ECO:0000313" key="3">
    <source>
        <dbReference type="EMBL" id="PMP72303.1"/>
    </source>
</evidence>
<dbReference type="EMBL" id="PNIN01000024">
    <property type="protein sequence ID" value="PMP72303.1"/>
    <property type="molecule type" value="Genomic_DNA"/>
</dbReference>
<dbReference type="AlphaFoldDB" id="A0A2J6WPI9"/>
<sequence>MRREAVVKEYFYPSDKGTLKKLFQSWGQVGTVKNDALVSIVPHAGYIYSGEVAFRVLSSINIKKRVILMGPNHTGFGQRVSIYPGSSWETPFGDIDVDEELVERFVNIGLKTDTLAHLKEHSLEVILPMLKYLNENCKIVPITISYLRYDECKLVAEKILDVLKYFKDEVIFVISSDFNHFEDEKTTLVKDKYAIDAILRLDPEGLYDVVRDKDISMCGVIPSTIGLIVAKNLGAQKGDLIMHTTSGRVSGDYDRVVGYAGIVIS</sequence>
<dbReference type="NCBIfam" id="TIGR04336">
    <property type="entry name" value="AmmeMemoSam_B"/>
    <property type="match status" value="1"/>
</dbReference>
<dbReference type="HAMAP" id="MF_00055">
    <property type="entry name" value="MEMO1"/>
    <property type="match status" value="1"/>
</dbReference>
<dbReference type="PANTHER" id="PTHR11060">
    <property type="entry name" value="PROTEIN MEMO1"/>
    <property type="match status" value="1"/>
</dbReference>
<reference evidence="3 4" key="1">
    <citation type="submission" date="2018-01" db="EMBL/GenBank/DDBJ databases">
        <title>Metagenomic assembled genomes from two thermal pools in the Uzon Caldera, Kamchatka, Russia.</title>
        <authorList>
            <person name="Wilkins L."/>
            <person name="Ettinger C."/>
        </authorList>
    </citation>
    <scope>NUCLEOTIDE SEQUENCE [LARGE SCALE GENOMIC DNA]</scope>
    <source>
        <strain evidence="3">ZAV-05</strain>
    </source>
</reference>
<proteinExistence type="inferred from homology"/>
<evidence type="ECO:0000256" key="2">
    <source>
        <dbReference type="HAMAP-Rule" id="MF_00055"/>
    </source>
</evidence>
<protein>
    <recommendedName>
        <fullName evidence="2">MEMO1 family protein C0187_01825</fullName>
    </recommendedName>
</protein>
<dbReference type="Gene3D" id="3.40.830.10">
    <property type="entry name" value="LigB-like"/>
    <property type="match status" value="1"/>
</dbReference>
<comment type="caution">
    <text evidence="3">The sequence shown here is derived from an EMBL/GenBank/DDBJ whole genome shotgun (WGS) entry which is preliminary data.</text>
</comment>
<dbReference type="InterPro" id="IPR002737">
    <property type="entry name" value="MEMO1_fam"/>
</dbReference>
<dbReference type="Proteomes" id="UP000242881">
    <property type="component" value="Unassembled WGS sequence"/>
</dbReference>
<gene>
    <name evidence="3" type="primary">amrB</name>
    <name evidence="3" type="ORF">C0187_01825</name>
</gene>
<dbReference type="PANTHER" id="PTHR11060:SF0">
    <property type="entry name" value="PROTEIN MEMO1"/>
    <property type="match status" value="1"/>
</dbReference>
<evidence type="ECO:0000313" key="4">
    <source>
        <dbReference type="Proteomes" id="UP000242881"/>
    </source>
</evidence>
<dbReference type="Pfam" id="PF01875">
    <property type="entry name" value="Memo"/>
    <property type="match status" value="1"/>
</dbReference>
<accession>A0A2J6WPI9</accession>
<dbReference type="CDD" id="cd07361">
    <property type="entry name" value="MEMO_like"/>
    <property type="match status" value="1"/>
</dbReference>
<evidence type="ECO:0000256" key="1">
    <source>
        <dbReference type="ARBA" id="ARBA00006315"/>
    </source>
</evidence>
<organism evidence="3 4">
    <name type="scientific">Calditerrivibrio nitroreducens</name>
    <dbReference type="NCBI Taxonomy" id="477976"/>
    <lineage>
        <taxon>Bacteria</taxon>
        <taxon>Pseudomonadati</taxon>
        <taxon>Deferribacterota</taxon>
        <taxon>Deferribacteres</taxon>
        <taxon>Deferribacterales</taxon>
        <taxon>Calditerrivibrionaceae</taxon>
    </lineage>
</organism>
<comment type="similarity">
    <text evidence="1 2">Belongs to the MEMO1 family.</text>
</comment>